<protein>
    <submittedName>
        <fullName evidence="2">Flp family type IVb pilin</fullName>
    </submittedName>
</protein>
<sequence length="62" mass="6739">MMSTVKNTLRRFVREEEGASLAEYALLLGVITVALITVITSFRNSISNIFSKTTNTLNSAGS</sequence>
<organism evidence="2 3">
    <name type="scientific">Gemmatimonas groenlandica</name>
    <dbReference type="NCBI Taxonomy" id="2732249"/>
    <lineage>
        <taxon>Bacteria</taxon>
        <taxon>Pseudomonadati</taxon>
        <taxon>Gemmatimonadota</taxon>
        <taxon>Gemmatimonadia</taxon>
        <taxon>Gemmatimonadales</taxon>
        <taxon>Gemmatimonadaceae</taxon>
        <taxon>Gemmatimonas</taxon>
    </lineage>
</organism>
<keyword evidence="3" id="KW-1185">Reference proteome</keyword>
<name>A0A6M4IZX5_9BACT</name>
<dbReference type="Pfam" id="PF04964">
    <property type="entry name" value="Flp_Fap"/>
    <property type="match status" value="1"/>
</dbReference>
<dbReference type="RefSeq" id="WP_171227186.1">
    <property type="nucleotide sequence ID" value="NZ_CP053085.1"/>
</dbReference>
<proteinExistence type="predicted"/>
<gene>
    <name evidence="2" type="ORF">HKW67_20615</name>
</gene>
<reference evidence="2 3" key="1">
    <citation type="submission" date="2020-05" db="EMBL/GenBank/DDBJ databases">
        <title>Complete genome sequence of Gemmatimonas greenlandica TET16.</title>
        <authorList>
            <person name="Zeng Y."/>
        </authorList>
    </citation>
    <scope>NUCLEOTIDE SEQUENCE [LARGE SCALE GENOMIC DNA]</scope>
    <source>
        <strain evidence="2 3">TET16</strain>
    </source>
</reference>
<keyword evidence="1" id="KW-1133">Transmembrane helix</keyword>
<evidence type="ECO:0000313" key="2">
    <source>
        <dbReference type="EMBL" id="QJR37751.1"/>
    </source>
</evidence>
<keyword evidence="1" id="KW-0812">Transmembrane</keyword>
<dbReference type="EMBL" id="CP053085">
    <property type="protein sequence ID" value="QJR37751.1"/>
    <property type="molecule type" value="Genomic_DNA"/>
</dbReference>
<evidence type="ECO:0000256" key="1">
    <source>
        <dbReference type="SAM" id="Phobius"/>
    </source>
</evidence>
<evidence type="ECO:0000313" key="3">
    <source>
        <dbReference type="Proteomes" id="UP000500938"/>
    </source>
</evidence>
<dbReference type="KEGG" id="ggr:HKW67_20615"/>
<dbReference type="AlphaFoldDB" id="A0A6M4IZX5"/>
<feature type="transmembrane region" description="Helical" evidence="1">
    <location>
        <begin position="21"/>
        <end position="42"/>
    </location>
</feature>
<keyword evidence="1" id="KW-0472">Membrane</keyword>
<dbReference type="Proteomes" id="UP000500938">
    <property type="component" value="Chromosome"/>
</dbReference>
<dbReference type="InterPro" id="IPR007047">
    <property type="entry name" value="Flp_Fap"/>
</dbReference>
<accession>A0A6M4IZX5</accession>